<dbReference type="GO" id="GO:0006402">
    <property type="term" value="P:mRNA catabolic process"/>
    <property type="evidence" value="ECO:0007669"/>
    <property type="project" value="InterPro"/>
</dbReference>
<sequence>MEKFSSRSLSMNKDVSYVAPFIASTQSGTTASKMAYMERLVSELNNSDLRDNAIRVLSKRTDLFKELAPLLWNSFGTIVLLLQEIVSIYPNLSPPNLSSAQSTRVCNILALLQGVASHSDTKMLFIDANIPLYLYPFLKTRNNVPQFEHLRLASLGVIGALVKVNTKEVISFLLSSEIIPLCLSNMEIGKEISKTIATFIIEKILADEEGLAYVCATVERFFAVTRVLDMMLETLQIQPSLRLLKLVIQCYSRLSNNHSRAGIALTRCLPNMLRNTTFINHLREDPAIWRWVNELYENVGKNEVPLVPGGGVINDRVGSSLSGK</sequence>
<dbReference type="Proteomes" id="UP001157006">
    <property type="component" value="Chromosome 6"/>
</dbReference>
<dbReference type="PANTHER" id="PTHR12262">
    <property type="entry name" value="CCR4-NOT TRANSCRIPTION COMPLEX SUBUNIT 9"/>
    <property type="match status" value="1"/>
</dbReference>
<dbReference type="SUPFAM" id="SSF48371">
    <property type="entry name" value="ARM repeat"/>
    <property type="match status" value="1"/>
</dbReference>
<reference evidence="2 3" key="1">
    <citation type="submission" date="2023-01" db="EMBL/GenBank/DDBJ databases">
        <authorList>
            <person name="Kreplak J."/>
        </authorList>
    </citation>
    <scope>NUCLEOTIDE SEQUENCE [LARGE SCALE GENOMIC DNA]</scope>
</reference>
<dbReference type="InterPro" id="IPR011989">
    <property type="entry name" value="ARM-like"/>
</dbReference>
<dbReference type="Gene3D" id="1.25.10.10">
    <property type="entry name" value="Leucine-rich Repeat Variant"/>
    <property type="match status" value="1"/>
</dbReference>
<gene>
    <name evidence="2" type="ORF">VFH_VI196240</name>
</gene>
<accession>A0AAV1BE47</accession>
<evidence type="ECO:0000313" key="2">
    <source>
        <dbReference type="EMBL" id="CAI8619963.1"/>
    </source>
</evidence>
<organism evidence="2 3">
    <name type="scientific">Vicia faba</name>
    <name type="common">Broad bean</name>
    <name type="synonym">Faba vulgaris</name>
    <dbReference type="NCBI Taxonomy" id="3906"/>
    <lineage>
        <taxon>Eukaryota</taxon>
        <taxon>Viridiplantae</taxon>
        <taxon>Streptophyta</taxon>
        <taxon>Embryophyta</taxon>
        <taxon>Tracheophyta</taxon>
        <taxon>Spermatophyta</taxon>
        <taxon>Magnoliopsida</taxon>
        <taxon>eudicotyledons</taxon>
        <taxon>Gunneridae</taxon>
        <taxon>Pentapetalae</taxon>
        <taxon>rosids</taxon>
        <taxon>fabids</taxon>
        <taxon>Fabales</taxon>
        <taxon>Fabaceae</taxon>
        <taxon>Papilionoideae</taxon>
        <taxon>50 kb inversion clade</taxon>
        <taxon>NPAAA clade</taxon>
        <taxon>Hologalegina</taxon>
        <taxon>IRL clade</taxon>
        <taxon>Fabeae</taxon>
        <taxon>Vicia</taxon>
    </lineage>
</organism>
<evidence type="ECO:0000313" key="3">
    <source>
        <dbReference type="Proteomes" id="UP001157006"/>
    </source>
</evidence>
<protein>
    <submittedName>
        <fullName evidence="2">Uncharacterized protein</fullName>
    </submittedName>
</protein>
<dbReference type="InterPro" id="IPR016024">
    <property type="entry name" value="ARM-type_fold"/>
</dbReference>
<evidence type="ECO:0000256" key="1">
    <source>
        <dbReference type="ARBA" id="ARBA00006385"/>
    </source>
</evidence>
<name>A0AAV1BE47_VICFA</name>
<dbReference type="FunFam" id="1.25.10.10:FF:000661">
    <property type="entry name" value="Cell differentiation family, Rcd1-like containing protein"/>
    <property type="match status" value="1"/>
</dbReference>
<keyword evidence="3" id="KW-1185">Reference proteome</keyword>
<dbReference type="Pfam" id="PF04078">
    <property type="entry name" value="Rcd1"/>
    <property type="match status" value="1"/>
</dbReference>
<dbReference type="InterPro" id="IPR007216">
    <property type="entry name" value="CNOT9"/>
</dbReference>
<dbReference type="GO" id="GO:0030014">
    <property type="term" value="C:CCR4-NOT complex"/>
    <property type="evidence" value="ECO:0007669"/>
    <property type="project" value="InterPro"/>
</dbReference>
<dbReference type="EMBL" id="OX451741">
    <property type="protein sequence ID" value="CAI8619963.1"/>
    <property type="molecule type" value="Genomic_DNA"/>
</dbReference>
<proteinExistence type="inferred from homology"/>
<comment type="similarity">
    <text evidence="1">Belongs to the CNOT9 family.</text>
</comment>
<dbReference type="AlphaFoldDB" id="A0AAV1BE47"/>